<reference evidence="5 6" key="1">
    <citation type="submission" date="2019-03" db="EMBL/GenBank/DDBJ databases">
        <title>Jiella endophytica sp. nov., a novel endophytic bacterium isolated from root of Ficus microcarpa Linn. f.</title>
        <authorList>
            <person name="Tuo L."/>
        </authorList>
    </citation>
    <scope>NUCLEOTIDE SEQUENCE [LARGE SCALE GENOMIC DNA]</scope>
    <source>
        <strain evidence="5 6">CBS5Q-3</strain>
    </source>
</reference>
<dbReference type="OrthoDB" id="9813962at2"/>
<evidence type="ECO:0000313" key="6">
    <source>
        <dbReference type="Proteomes" id="UP000298179"/>
    </source>
</evidence>
<comment type="similarity">
    <text evidence="4">Belongs to the Maf family.</text>
</comment>
<gene>
    <name evidence="5" type="ORF">E3C22_23710</name>
</gene>
<dbReference type="Gene3D" id="3.90.950.10">
    <property type="match status" value="1"/>
</dbReference>
<dbReference type="GO" id="GO:0047429">
    <property type="term" value="F:nucleoside triphosphate diphosphatase activity"/>
    <property type="evidence" value="ECO:0007669"/>
    <property type="project" value="UniProtKB-EC"/>
</dbReference>
<dbReference type="RefSeq" id="WP_134764368.1">
    <property type="nucleotide sequence ID" value="NZ_SOZD01000016.1"/>
</dbReference>
<evidence type="ECO:0000256" key="4">
    <source>
        <dbReference type="HAMAP-Rule" id="MF_00528"/>
    </source>
</evidence>
<proteinExistence type="inferred from homology"/>
<comment type="caution">
    <text evidence="5">The sequence shown here is derived from an EMBL/GenBank/DDBJ whole genome shotgun (WGS) entry which is preliminary data.</text>
</comment>
<keyword evidence="4" id="KW-0963">Cytoplasm</keyword>
<comment type="catalytic activity">
    <reaction evidence="4">
        <text>a ribonucleoside 5'-triphosphate + H2O = a ribonucleoside 5'-phosphate + diphosphate + H(+)</text>
        <dbReference type="Rhea" id="RHEA:23996"/>
        <dbReference type="ChEBI" id="CHEBI:15377"/>
        <dbReference type="ChEBI" id="CHEBI:15378"/>
        <dbReference type="ChEBI" id="CHEBI:33019"/>
        <dbReference type="ChEBI" id="CHEBI:58043"/>
        <dbReference type="ChEBI" id="CHEBI:61557"/>
        <dbReference type="EC" id="3.6.1.9"/>
    </reaction>
</comment>
<name>A0A4Y8R817_9HYPH</name>
<dbReference type="InterPro" id="IPR029001">
    <property type="entry name" value="ITPase-like_fam"/>
</dbReference>
<sequence>MPKGIVLASGSVHRRELLKNAGVDFTVRPCDLDERAIEAPLLGSGATAEDVASVLAEAKAVDVSKSHPDEIVIGADQTLALGDRVFHKPANMEEARRTLLSLSGETHTLNSAVVLVEKGVVTWRHVAVARITMRELDPAFIGRYLASVGSRALTSVGAYQIEREGVQLMEAIDGDYFTIIGLPILPLLKELRQRGEIDG</sequence>
<dbReference type="EC" id="3.6.1.9" evidence="4"/>
<dbReference type="CDD" id="cd00555">
    <property type="entry name" value="Maf"/>
    <property type="match status" value="1"/>
</dbReference>
<comment type="cofactor">
    <cofactor evidence="1 4">
        <name>a divalent metal cation</name>
        <dbReference type="ChEBI" id="CHEBI:60240"/>
    </cofactor>
</comment>
<accession>A0A4Y8R817</accession>
<dbReference type="AlphaFoldDB" id="A0A4Y8R817"/>
<dbReference type="GO" id="GO:0005737">
    <property type="term" value="C:cytoplasm"/>
    <property type="evidence" value="ECO:0007669"/>
    <property type="project" value="UniProtKB-SubCell"/>
</dbReference>
<comment type="caution">
    <text evidence="4">Lacks conserved residue(s) required for the propagation of feature annotation.</text>
</comment>
<keyword evidence="6" id="KW-1185">Reference proteome</keyword>
<comment type="catalytic activity">
    <reaction evidence="4">
        <text>a 2'-deoxyribonucleoside 5'-triphosphate + H2O = a 2'-deoxyribonucleoside 5'-phosphate + diphosphate + H(+)</text>
        <dbReference type="Rhea" id="RHEA:44644"/>
        <dbReference type="ChEBI" id="CHEBI:15377"/>
        <dbReference type="ChEBI" id="CHEBI:15378"/>
        <dbReference type="ChEBI" id="CHEBI:33019"/>
        <dbReference type="ChEBI" id="CHEBI:61560"/>
        <dbReference type="ChEBI" id="CHEBI:65317"/>
        <dbReference type="EC" id="3.6.1.9"/>
    </reaction>
</comment>
<dbReference type="HAMAP" id="MF_00528">
    <property type="entry name" value="Maf"/>
    <property type="match status" value="1"/>
</dbReference>
<keyword evidence="2 4" id="KW-0378">Hydrolase</keyword>
<dbReference type="PANTHER" id="PTHR43213:SF5">
    <property type="entry name" value="BIFUNCTIONAL DTTP_UTP PYROPHOSPHATASE_METHYLTRANSFERASE PROTEIN-RELATED"/>
    <property type="match status" value="1"/>
</dbReference>
<dbReference type="Pfam" id="PF02545">
    <property type="entry name" value="Maf"/>
    <property type="match status" value="1"/>
</dbReference>
<dbReference type="Proteomes" id="UP000298179">
    <property type="component" value="Unassembled WGS sequence"/>
</dbReference>
<keyword evidence="3 4" id="KW-0546">Nucleotide metabolism</keyword>
<dbReference type="PIRSF" id="PIRSF006305">
    <property type="entry name" value="Maf"/>
    <property type="match status" value="1"/>
</dbReference>
<comment type="function">
    <text evidence="4">Nucleoside triphosphate pyrophosphatase. May have a dual role in cell division arrest and in preventing the incorporation of modified nucleotides into cellular nucleic acids.</text>
</comment>
<protein>
    <recommendedName>
        <fullName evidence="4">Nucleoside triphosphate pyrophosphatase</fullName>
        <ecNumber evidence="4">3.6.1.9</ecNumber>
    </recommendedName>
    <alternativeName>
        <fullName evidence="4">Nucleotide pyrophosphatase</fullName>
        <shortName evidence="4">Nucleotide PPase</shortName>
    </alternativeName>
</protein>
<evidence type="ECO:0000256" key="2">
    <source>
        <dbReference type="ARBA" id="ARBA00022801"/>
    </source>
</evidence>
<dbReference type="GO" id="GO:0009117">
    <property type="term" value="P:nucleotide metabolic process"/>
    <property type="evidence" value="ECO:0007669"/>
    <property type="project" value="UniProtKB-KW"/>
</dbReference>
<evidence type="ECO:0000256" key="1">
    <source>
        <dbReference type="ARBA" id="ARBA00001968"/>
    </source>
</evidence>
<organism evidence="5 6">
    <name type="scientific">Jiella endophytica</name>
    <dbReference type="NCBI Taxonomy" id="2558362"/>
    <lineage>
        <taxon>Bacteria</taxon>
        <taxon>Pseudomonadati</taxon>
        <taxon>Pseudomonadota</taxon>
        <taxon>Alphaproteobacteria</taxon>
        <taxon>Hyphomicrobiales</taxon>
        <taxon>Aurantimonadaceae</taxon>
        <taxon>Jiella</taxon>
    </lineage>
</organism>
<evidence type="ECO:0000256" key="3">
    <source>
        <dbReference type="ARBA" id="ARBA00023080"/>
    </source>
</evidence>
<dbReference type="NCBIfam" id="NF002690">
    <property type="entry name" value="PRK02478.1"/>
    <property type="match status" value="1"/>
</dbReference>
<dbReference type="EMBL" id="SOZD01000016">
    <property type="protein sequence ID" value="TFF17667.1"/>
    <property type="molecule type" value="Genomic_DNA"/>
</dbReference>
<comment type="subcellular location">
    <subcellularLocation>
        <location evidence="4">Cytoplasm</location>
    </subcellularLocation>
</comment>
<dbReference type="SUPFAM" id="SSF52972">
    <property type="entry name" value="ITPase-like"/>
    <property type="match status" value="1"/>
</dbReference>
<feature type="active site" description="Proton acceptor" evidence="4">
    <location>
        <position position="76"/>
    </location>
</feature>
<evidence type="ECO:0000313" key="5">
    <source>
        <dbReference type="EMBL" id="TFF17667.1"/>
    </source>
</evidence>
<dbReference type="PANTHER" id="PTHR43213">
    <property type="entry name" value="BIFUNCTIONAL DTTP/UTP PYROPHOSPHATASE/METHYLTRANSFERASE PROTEIN-RELATED"/>
    <property type="match status" value="1"/>
</dbReference>
<dbReference type="InterPro" id="IPR003697">
    <property type="entry name" value="Maf-like"/>
</dbReference>